<feature type="region of interest" description="Disordered" evidence="1">
    <location>
        <begin position="33"/>
        <end position="56"/>
    </location>
</feature>
<reference evidence="2 3" key="1">
    <citation type="journal article" date="2018" name="New Phytol.">
        <title>Comparative genomics and transcriptomics depict ericoid mycorrhizal fungi as versatile saprotrophs and plant mutualists.</title>
        <authorList>
            <person name="Martino E."/>
            <person name="Morin E."/>
            <person name="Grelet G.A."/>
            <person name="Kuo A."/>
            <person name="Kohler A."/>
            <person name="Daghino S."/>
            <person name="Barry K.W."/>
            <person name="Cichocki N."/>
            <person name="Clum A."/>
            <person name="Dockter R.B."/>
            <person name="Hainaut M."/>
            <person name="Kuo R.C."/>
            <person name="LaButti K."/>
            <person name="Lindahl B.D."/>
            <person name="Lindquist E.A."/>
            <person name="Lipzen A."/>
            <person name="Khouja H.R."/>
            <person name="Magnuson J."/>
            <person name="Murat C."/>
            <person name="Ohm R.A."/>
            <person name="Singer S.W."/>
            <person name="Spatafora J.W."/>
            <person name="Wang M."/>
            <person name="Veneault-Fourrey C."/>
            <person name="Henrissat B."/>
            <person name="Grigoriev I.V."/>
            <person name="Martin F.M."/>
            <person name="Perotto S."/>
        </authorList>
    </citation>
    <scope>NUCLEOTIDE SEQUENCE [LARGE SCALE GENOMIC DNA]</scope>
    <source>
        <strain evidence="2 3">ATCC 22711</strain>
    </source>
</reference>
<evidence type="ECO:0000313" key="3">
    <source>
        <dbReference type="Proteomes" id="UP000241818"/>
    </source>
</evidence>
<keyword evidence="3" id="KW-1185">Reference proteome</keyword>
<sequence>MASSLAATASIPSSHACALITASGACLEAPKWNGSDITTHPRNTGLDSTGDNRNASGDCNYVYCSLTEPETKTERESVRTRTETAKVPKETGSKLAHLGLCIALLGLVSVAV</sequence>
<accession>A0A2T3BG12</accession>
<evidence type="ECO:0000256" key="1">
    <source>
        <dbReference type="SAM" id="MobiDB-lite"/>
    </source>
</evidence>
<dbReference type="InParanoid" id="A0A2T3BG12"/>
<dbReference type="Proteomes" id="UP000241818">
    <property type="component" value="Unassembled WGS sequence"/>
</dbReference>
<name>A0A2T3BG12_AMORE</name>
<dbReference type="AlphaFoldDB" id="A0A2T3BG12"/>
<proteinExistence type="predicted"/>
<feature type="compositionally biased region" description="Polar residues" evidence="1">
    <location>
        <begin position="35"/>
        <end position="56"/>
    </location>
</feature>
<gene>
    <name evidence="2" type="ORF">M430DRAFT_165905</name>
</gene>
<organism evidence="2 3">
    <name type="scientific">Amorphotheca resinae ATCC 22711</name>
    <dbReference type="NCBI Taxonomy" id="857342"/>
    <lineage>
        <taxon>Eukaryota</taxon>
        <taxon>Fungi</taxon>
        <taxon>Dikarya</taxon>
        <taxon>Ascomycota</taxon>
        <taxon>Pezizomycotina</taxon>
        <taxon>Leotiomycetes</taxon>
        <taxon>Helotiales</taxon>
        <taxon>Amorphothecaceae</taxon>
        <taxon>Amorphotheca</taxon>
    </lineage>
</organism>
<dbReference type="RefSeq" id="XP_024725856.1">
    <property type="nucleotide sequence ID" value="XM_024863490.1"/>
</dbReference>
<evidence type="ECO:0000313" key="2">
    <source>
        <dbReference type="EMBL" id="PSS28331.1"/>
    </source>
</evidence>
<dbReference type="EMBL" id="KZ679006">
    <property type="protein sequence ID" value="PSS28331.1"/>
    <property type="molecule type" value="Genomic_DNA"/>
</dbReference>
<protein>
    <submittedName>
        <fullName evidence="2">Uncharacterized protein</fullName>
    </submittedName>
</protein>
<dbReference type="GeneID" id="36571571"/>